<reference evidence="5 6" key="1">
    <citation type="submission" date="2020-07" db="EMBL/GenBank/DDBJ databases">
        <title>Sequencing the genomes of 1000 actinobacteria strains.</title>
        <authorList>
            <person name="Klenk H.-P."/>
        </authorList>
    </citation>
    <scope>NUCLEOTIDE SEQUENCE [LARGE SCALE GENOMIC DNA]</scope>
    <source>
        <strain evidence="5 6">DSM 22083</strain>
    </source>
</reference>
<proteinExistence type="predicted"/>
<dbReference type="InterPro" id="IPR002577">
    <property type="entry name" value="HTH_HxlR"/>
</dbReference>
<evidence type="ECO:0000256" key="3">
    <source>
        <dbReference type="ARBA" id="ARBA00023163"/>
    </source>
</evidence>
<keyword evidence="3" id="KW-0804">Transcription</keyword>
<keyword evidence="6" id="KW-1185">Reference proteome</keyword>
<feature type="domain" description="HTH hxlR-type" evidence="4">
    <location>
        <begin position="10"/>
        <end position="109"/>
    </location>
</feature>
<keyword evidence="1" id="KW-0805">Transcription regulation</keyword>
<comment type="caution">
    <text evidence="5">The sequence shown here is derived from an EMBL/GenBank/DDBJ whole genome shotgun (WGS) entry which is preliminary data.</text>
</comment>
<evidence type="ECO:0000256" key="2">
    <source>
        <dbReference type="ARBA" id="ARBA00023125"/>
    </source>
</evidence>
<protein>
    <submittedName>
        <fullName evidence="5">DNA-binding HxlR family transcriptional regulator</fullName>
    </submittedName>
</protein>
<evidence type="ECO:0000313" key="6">
    <source>
        <dbReference type="Proteomes" id="UP000569914"/>
    </source>
</evidence>
<dbReference type="InterPro" id="IPR036390">
    <property type="entry name" value="WH_DNA-bd_sf"/>
</dbReference>
<dbReference type="EMBL" id="JACCBU010000001">
    <property type="protein sequence ID" value="NYE73074.1"/>
    <property type="molecule type" value="Genomic_DNA"/>
</dbReference>
<dbReference type="PANTHER" id="PTHR33204">
    <property type="entry name" value="TRANSCRIPTIONAL REGULATOR, MARR FAMILY"/>
    <property type="match status" value="1"/>
</dbReference>
<keyword evidence="2 5" id="KW-0238">DNA-binding</keyword>
<evidence type="ECO:0000313" key="5">
    <source>
        <dbReference type="EMBL" id="NYE73074.1"/>
    </source>
</evidence>
<sequence>MKRSSGKSHCPINYGLETFGDPWSLLVVRDIVYFGKHTFNEFLASEEAIAPSVLSSRLEQLVAAGVLSKGKDPSDGRRVAYSLTEQGLRAIPILVEIADWGVDADPDTGAPPDWVAAVRADKPAMIERIVAAVRQGRAVFVGEDSLYAEVVRQAA</sequence>
<dbReference type="Pfam" id="PF01638">
    <property type="entry name" value="HxlR"/>
    <property type="match status" value="1"/>
</dbReference>
<dbReference type="GO" id="GO:0003677">
    <property type="term" value="F:DNA binding"/>
    <property type="evidence" value="ECO:0007669"/>
    <property type="project" value="UniProtKB-KW"/>
</dbReference>
<accession>A0A7Y9IA42</accession>
<dbReference type="Proteomes" id="UP000569914">
    <property type="component" value="Unassembled WGS sequence"/>
</dbReference>
<dbReference type="PROSITE" id="PS51118">
    <property type="entry name" value="HTH_HXLR"/>
    <property type="match status" value="1"/>
</dbReference>
<dbReference type="InterPro" id="IPR036388">
    <property type="entry name" value="WH-like_DNA-bd_sf"/>
</dbReference>
<dbReference type="SUPFAM" id="SSF46785">
    <property type="entry name" value="Winged helix' DNA-binding domain"/>
    <property type="match status" value="1"/>
</dbReference>
<dbReference type="PANTHER" id="PTHR33204:SF37">
    <property type="entry name" value="HTH-TYPE TRANSCRIPTIONAL REGULATOR YODB"/>
    <property type="match status" value="1"/>
</dbReference>
<evidence type="ECO:0000256" key="1">
    <source>
        <dbReference type="ARBA" id="ARBA00023015"/>
    </source>
</evidence>
<organism evidence="5 6">
    <name type="scientific">Microlunatus parietis</name>
    <dbReference type="NCBI Taxonomy" id="682979"/>
    <lineage>
        <taxon>Bacteria</taxon>
        <taxon>Bacillati</taxon>
        <taxon>Actinomycetota</taxon>
        <taxon>Actinomycetes</taxon>
        <taxon>Propionibacteriales</taxon>
        <taxon>Propionibacteriaceae</taxon>
        <taxon>Microlunatus</taxon>
    </lineage>
</organism>
<dbReference type="AlphaFoldDB" id="A0A7Y9IA42"/>
<dbReference type="RefSeq" id="WP_218871520.1">
    <property type="nucleotide sequence ID" value="NZ_JACCBU010000001.1"/>
</dbReference>
<evidence type="ECO:0000259" key="4">
    <source>
        <dbReference type="PROSITE" id="PS51118"/>
    </source>
</evidence>
<dbReference type="Gene3D" id="1.10.10.10">
    <property type="entry name" value="Winged helix-like DNA-binding domain superfamily/Winged helix DNA-binding domain"/>
    <property type="match status" value="1"/>
</dbReference>
<name>A0A7Y9IA42_9ACTN</name>
<gene>
    <name evidence="5" type="ORF">BKA15_004403</name>
</gene>